<evidence type="ECO:0000256" key="5">
    <source>
        <dbReference type="ARBA" id="ARBA00023004"/>
    </source>
</evidence>
<feature type="binding site" description="axial binding residue" evidence="7">
    <location>
        <position position="447"/>
    </location>
    <ligand>
        <name>heme</name>
        <dbReference type="ChEBI" id="CHEBI:30413"/>
    </ligand>
    <ligandPart>
        <name>Fe</name>
        <dbReference type="ChEBI" id="CHEBI:18248"/>
    </ligandPart>
</feature>
<evidence type="ECO:0000313" key="11">
    <source>
        <dbReference type="EMBL" id="CAG9117320.1"/>
    </source>
</evidence>
<dbReference type="WBParaSite" id="BXY_0799800.1">
    <property type="protein sequence ID" value="BXY_0799800.1"/>
    <property type="gene ID" value="BXY_0799800"/>
</dbReference>
<reference evidence="14" key="1">
    <citation type="submission" date="2016-11" db="UniProtKB">
        <authorList>
            <consortium name="WormBaseParasite"/>
        </authorList>
    </citation>
    <scope>IDENTIFICATION</scope>
</reference>
<keyword evidence="13" id="KW-1185">Reference proteome</keyword>
<evidence type="ECO:0000256" key="4">
    <source>
        <dbReference type="ARBA" id="ARBA00023002"/>
    </source>
</evidence>
<dbReference type="OrthoDB" id="1055148at2759"/>
<evidence type="ECO:0000313" key="10">
    <source>
        <dbReference type="EMBL" id="CAD5227256.1"/>
    </source>
</evidence>
<dbReference type="PROSITE" id="PS00086">
    <property type="entry name" value="CYTOCHROME_P450"/>
    <property type="match status" value="1"/>
</dbReference>
<dbReference type="Proteomes" id="UP000095284">
    <property type="component" value="Unplaced"/>
</dbReference>
<dbReference type="EMBL" id="CAJFCV020000004">
    <property type="protein sequence ID" value="CAG9117320.1"/>
    <property type="molecule type" value="Genomic_DNA"/>
</dbReference>
<evidence type="ECO:0000256" key="2">
    <source>
        <dbReference type="ARBA" id="ARBA00010617"/>
    </source>
</evidence>
<protein>
    <submittedName>
        <fullName evidence="10">(pine wood nematode) hypothetical protein</fullName>
    </submittedName>
</protein>
<dbReference type="Pfam" id="PF00067">
    <property type="entry name" value="p450"/>
    <property type="match status" value="1"/>
</dbReference>
<reference evidence="11" key="2">
    <citation type="submission" date="2020-08" db="EMBL/GenBank/DDBJ databases">
        <authorList>
            <person name="Kikuchi T."/>
        </authorList>
    </citation>
    <scope>NUCLEOTIDE SEQUENCE</scope>
    <source>
        <strain evidence="10">Ka4C1</strain>
    </source>
</reference>
<dbReference type="InterPro" id="IPR002401">
    <property type="entry name" value="Cyt_P450_E_grp-I"/>
</dbReference>
<sequence length="501" mass="57793">MLLELFFVLLGLVAFYNCWWKRRGLPPGPMPTPLIGNGYQLSKYPSSEAACKVWKDQYGDTFTIWSGERPIVCVTDFNTIIHHFVKNGEQFQDRPDDSNYLNFVGRGLHGVFLVDGELWKNQRRFALHTFRDFGLGKNLMEERVIEECDSMFERIEKQRKGGNPLISLVDHVDIVIGSIINNLLFGYRYNENNLTEFKDLKERATLAITTAGSPPAMICRPNPEFYLKWPILGNVLATAKKTSIHLQDFFKTRIQNHVDELRNVDLSQLEPTDFVAAFMKERYRLDSIGEEHFFSDQQLVVLVYDLWLAGQETTSNTIGWAIGYLIHYPEVQKKAQEELDRVIGSDRTITISDRSDLQYMQALCNETQRISNMVPMNIIHATAEDVVVDGYHLKKGTAITPLIGVVLYDEKIFPDPMKFKPERFLDKDGKVKRVDEFIPFSVGKRQCLGEGLARMEIFLVIANLLNKYKFLPGEKMPDLKRHHGLTVHLKNFECRVEPRFN</sequence>
<dbReference type="GO" id="GO:0016712">
    <property type="term" value="F:oxidoreductase activity, acting on paired donors, with incorporation or reduction of molecular oxygen, reduced flavin or flavoprotein as one donor, and incorporation of one atom of oxygen"/>
    <property type="evidence" value="ECO:0007669"/>
    <property type="project" value="TreeGrafter"/>
</dbReference>
<dbReference type="PRINTS" id="PR00463">
    <property type="entry name" value="EP450I"/>
</dbReference>
<dbReference type="AlphaFoldDB" id="A0A1I7S4R5"/>
<dbReference type="InterPro" id="IPR036396">
    <property type="entry name" value="Cyt_P450_sf"/>
</dbReference>
<evidence type="ECO:0000256" key="9">
    <source>
        <dbReference type="SAM" id="SignalP"/>
    </source>
</evidence>
<dbReference type="PRINTS" id="PR00385">
    <property type="entry name" value="P450"/>
</dbReference>
<dbReference type="PANTHER" id="PTHR24300:SF375">
    <property type="entry name" value="CYTOCHROME P450 FAMILY"/>
    <property type="match status" value="1"/>
</dbReference>
<evidence type="ECO:0000256" key="8">
    <source>
        <dbReference type="RuleBase" id="RU000461"/>
    </source>
</evidence>
<dbReference type="GO" id="GO:0005737">
    <property type="term" value="C:cytoplasm"/>
    <property type="evidence" value="ECO:0007669"/>
    <property type="project" value="TreeGrafter"/>
</dbReference>
<keyword evidence="7 8" id="KW-0349">Heme</keyword>
<dbReference type="SMR" id="A0A1I7S4R5"/>
<accession>A0A1I7S4R5</accession>
<dbReference type="CDD" id="cd20617">
    <property type="entry name" value="CYP1_2-like"/>
    <property type="match status" value="1"/>
</dbReference>
<keyword evidence="5 7" id="KW-0408">Iron</keyword>
<evidence type="ECO:0000256" key="7">
    <source>
        <dbReference type="PIRSR" id="PIRSR602401-1"/>
    </source>
</evidence>
<proteinExistence type="inferred from homology"/>
<gene>
    <name evidence="10" type="ORF">BXYJ_LOCUS9801</name>
</gene>
<dbReference type="EMBL" id="CAJFDI010000004">
    <property type="protein sequence ID" value="CAD5227256.1"/>
    <property type="molecule type" value="Genomic_DNA"/>
</dbReference>
<keyword evidence="4 8" id="KW-0560">Oxidoreductase</keyword>
<dbReference type="InterPro" id="IPR050182">
    <property type="entry name" value="Cytochrome_P450_fam2"/>
</dbReference>
<evidence type="ECO:0000313" key="14">
    <source>
        <dbReference type="WBParaSite" id="BXY_0799800.1"/>
    </source>
</evidence>
<evidence type="ECO:0000313" key="13">
    <source>
        <dbReference type="Proteomes" id="UP000659654"/>
    </source>
</evidence>
<feature type="signal peptide" evidence="9">
    <location>
        <begin position="1"/>
        <end position="24"/>
    </location>
</feature>
<dbReference type="GO" id="GO:0006805">
    <property type="term" value="P:xenobiotic metabolic process"/>
    <property type="evidence" value="ECO:0007669"/>
    <property type="project" value="TreeGrafter"/>
</dbReference>
<dbReference type="SUPFAM" id="SSF48264">
    <property type="entry name" value="Cytochrome P450"/>
    <property type="match status" value="1"/>
</dbReference>
<dbReference type="Gene3D" id="1.10.630.10">
    <property type="entry name" value="Cytochrome P450"/>
    <property type="match status" value="1"/>
</dbReference>
<comment type="cofactor">
    <cofactor evidence="1 7">
        <name>heme</name>
        <dbReference type="ChEBI" id="CHEBI:30413"/>
    </cofactor>
</comment>
<keyword evidence="3 7" id="KW-0479">Metal-binding</keyword>
<evidence type="ECO:0000256" key="3">
    <source>
        <dbReference type="ARBA" id="ARBA00022723"/>
    </source>
</evidence>
<dbReference type="PANTHER" id="PTHR24300">
    <property type="entry name" value="CYTOCHROME P450 508A4-RELATED"/>
    <property type="match status" value="1"/>
</dbReference>
<dbReference type="GO" id="GO:0005506">
    <property type="term" value="F:iron ion binding"/>
    <property type="evidence" value="ECO:0007669"/>
    <property type="project" value="InterPro"/>
</dbReference>
<dbReference type="eggNOG" id="KOG0156">
    <property type="taxonomic scope" value="Eukaryota"/>
</dbReference>
<evidence type="ECO:0000313" key="12">
    <source>
        <dbReference type="Proteomes" id="UP000095284"/>
    </source>
</evidence>
<evidence type="ECO:0000256" key="6">
    <source>
        <dbReference type="ARBA" id="ARBA00023033"/>
    </source>
</evidence>
<dbReference type="GO" id="GO:0006082">
    <property type="term" value="P:organic acid metabolic process"/>
    <property type="evidence" value="ECO:0007669"/>
    <property type="project" value="TreeGrafter"/>
</dbReference>
<comment type="similarity">
    <text evidence="2 8">Belongs to the cytochrome P450 family.</text>
</comment>
<organism evidence="12 14">
    <name type="scientific">Bursaphelenchus xylophilus</name>
    <name type="common">Pinewood nematode worm</name>
    <name type="synonym">Aphelenchoides xylophilus</name>
    <dbReference type="NCBI Taxonomy" id="6326"/>
    <lineage>
        <taxon>Eukaryota</taxon>
        <taxon>Metazoa</taxon>
        <taxon>Ecdysozoa</taxon>
        <taxon>Nematoda</taxon>
        <taxon>Chromadorea</taxon>
        <taxon>Rhabditida</taxon>
        <taxon>Tylenchina</taxon>
        <taxon>Tylenchomorpha</taxon>
        <taxon>Aphelenchoidea</taxon>
        <taxon>Aphelenchoididae</taxon>
        <taxon>Bursaphelenchus</taxon>
    </lineage>
</organism>
<dbReference type="InterPro" id="IPR001128">
    <property type="entry name" value="Cyt_P450"/>
</dbReference>
<dbReference type="Proteomes" id="UP000582659">
    <property type="component" value="Unassembled WGS sequence"/>
</dbReference>
<feature type="chain" id="PRO_5035399720" evidence="9">
    <location>
        <begin position="25"/>
        <end position="501"/>
    </location>
</feature>
<dbReference type="FunFam" id="1.10.630.10:FF:000036">
    <property type="entry name" value="CYtochrome P450 family"/>
    <property type="match status" value="1"/>
</dbReference>
<evidence type="ECO:0000256" key="1">
    <source>
        <dbReference type="ARBA" id="ARBA00001971"/>
    </source>
</evidence>
<dbReference type="InterPro" id="IPR017972">
    <property type="entry name" value="Cyt_P450_CS"/>
</dbReference>
<dbReference type="Proteomes" id="UP000659654">
    <property type="component" value="Unassembled WGS sequence"/>
</dbReference>
<keyword evidence="6 8" id="KW-0503">Monooxygenase</keyword>
<dbReference type="GO" id="GO:0020037">
    <property type="term" value="F:heme binding"/>
    <property type="evidence" value="ECO:0007669"/>
    <property type="project" value="InterPro"/>
</dbReference>
<name>A0A1I7S4R5_BURXY</name>
<keyword evidence="9" id="KW-0732">Signal</keyword>